<dbReference type="PANTHER" id="PTHR34109:SF1">
    <property type="entry name" value="VOC DOMAIN-CONTAINING PROTEIN"/>
    <property type="match status" value="1"/>
</dbReference>
<dbReference type="CDD" id="cd07246">
    <property type="entry name" value="VOC_like"/>
    <property type="match status" value="1"/>
</dbReference>
<evidence type="ECO:0000313" key="5">
    <source>
        <dbReference type="Proteomes" id="UP001304419"/>
    </source>
</evidence>
<protein>
    <submittedName>
        <fullName evidence="2">VOC family protein</fullName>
    </submittedName>
</protein>
<reference evidence="3 5" key="2">
    <citation type="submission" date="2023-10" db="EMBL/GenBank/DDBJ databases">
        <title>To unveil natural product biosynthetic capacity in Pseudoalteromonas.</title>
        <authorList>
            <person name="Wang J."/>
        </authorList>
    </citation>
    <scope>NUCLEOTIDE SEQUENCE [LARGE SCALE GENOMIC DNA]</scope>
    <source>
        <strain evidence="3 5">DSM 15914</strain>
    </source>
</reference>
<dbReference type="Gene3D" id="3.30.720.110">
    <property type="match status" value="1"/>
</dbReference>
<evidence type="ECO:0000259" key="1">
    <source>
        <dbReference type="PROSITE" id="PS51819"/>
    </source>
</evidence>
<dbReference type="RefSeq" id="WP_130126714.1">
    <property type="nucleotide sequence ID" value="NZ_CBCSDF010000023.1"/>
</dbReference>
<name>A0A8I2HA23_9GAMM</name>
<dbReference type="EMBL" id="WEIA01000020">
    <property type="protein sequence ID" value="NLR23879.1"/>
    <property type="molecule type" value="Genomic_DNA"/>
</dbReference>
<dbReference type="PROSITE" id="PS51819">
    <property type="entry name" value="VOC"/>
    <property type="match status" value="1"/>
</dbReference>
<proteinExistence type="predicted"/>
<evidence type="ECO:0000313" key="3">
    <source>
        <dbReference type="EMBL" id="WOX29626.1"/>
    </source>
</evidence>
<dbReference type="Pfam" id="PF00903">
    <property type="entry name" value="Glyoxalase"/>
    <property type="match status" value="1"/>
</dbReference>
<accession>A0A8I2HA23</accession>
<dbReference type="InterPro" id="IPR004360">
    <property type="entry name" value="Glyas_Fos-R_dOase_dom"/>
</dbReference>
<feature type="domain" description="VOC" evidence="1">
    <location>
        <begin position="9"/>
        <end position="134"/>
    </location>
</feature>
<dbReference type="InterPro" id="IPR037523">
    <property type="entry name" value="VOC_core"/>
</dbReference>
<gene>
    <name evidence="2" type="ORF">F9Y85_21690</name>
    <name evidence="3" type="ORF">R5H13_05015</name>
</gene>
<evidence type="ECO:0000313" key="2">
    <source>
        <dbReference type="EMBL" id="NLR23879.1"/>
    </source>
</evidence>
<dbReference type="EMBL" id="CP137578">
    <property type="protein sequence ID" value="WOX29626.1"/>
    <property type="molecule type" value="Genomic_DNA"/>
</dbReference>
<evidence type="ECO:0000313" key="4">
    <source>
        <dbReference type="Proteomes" id="UP000646877"/>
    </source>
</evidence>
<dbReference type="Proteomes" id="UP000646877">
    <property type="component" value="Unassembled WGS sequence"/>
</dbReference>
<dbReference type="SUPFAM" id="SSF54593">
    <property type="entry name" value="Glyoxalase/Bleomycin resistance protein/Dihydroxybiphenyl dioxygenase"/>
    <property type="match status" value="1"/>
</dbReference>
<sequence length="157" mass="17032">MATSSIPSGYHSLTPYLIVAGAAKAIEFYRAAFGASVKLQLPMPDGGIAHAELLVGNSYVMLSDMCPDMHFKDPNELGGTPVSLMLYVDDVDTVFTGAIELGAQQVTPVCDQFYGDRAGTLRDPFGHIWTIGTHKEDLTETELLARMADFMDKQQDA</sequence>
<dbReference type="InterPro" id="IPR029068">
    <property type="entry name" value="Glyas_Bleomycin-R_OHBP_Dase"/>
</dbReference>
<dbReference type="Proteomes" id="UP001304419">
    <property type="component" value="Chromosome 1"/>
</dbReference>
<dbReference type="PANTHER" id="PTHR34109">
    <property type="entry name" value="BNAUNNG04460D PROTEIN-RELATED"/>
    <property type="match status" value="1"/>
</dbReference>
<reference evidence="2" key="1">
    <citation type="submission" date="2019-10" db="EMBL/GenBank/DDBJ databases">
        <authorList>
            <person name="Paulsen S."/>
        </authorList>
    </citation>
    <scope>NUCLEOTIDE SEQUENCE</scope>
    <source>
        <strain evidence="2">LMG 19692</strain>
    </source>
</reference>
<dbReference type="Gene3D" id="3.30.720.120">
    <property type="match status" value="1"/>
</dbReference>
<keyword evidence="5" id="KW-1185">Reference proteome</keyword>
<organism evidence="2 4">
    <name type="scientific">Pseudoalteromonas maricaloris</name>
    <dbReference type="NCBI Taxonomy" id="184924"/>
    <lineage>
        <taxon>Bacteria</taxon>
        <taxon>Pseudomonadati</taxon>
        <taxon>Pseudomonadota</taxon>
        <taxon>Gammaproteobacteria</taxon>
        <taxon>Alteromonadales</taxon>
        <taxon>Pseudoalteromonadaceae</taxon>
        <taxon>Pseudoalteromonas</taxon>
    </lineage>
</organism>
<dbReference type="AlphaFoldDB" id="A0A8I2HA23"/>